<dbReference type="CDD" id="cd02440">
    <property type="entry name" value="AdoMet_MTases"/>
    <property type="match status" value="1"/>
</dbReference>
<evidence type="ECO:0000256" key="2">
    <source>
        <dbReference type="ARBA" id="ARBA00022679"/>
    </source>
</evidence>
<dbReference type="PROSITE" id="PS00092">
    <property type="entry name" value="N6_MTASE"/>
    <property type="match status" value="1"/>
</dbReference>
<reference evidence="4" key="1">
    <citation type="journal article" date="2002" name="Mol. Microbiol.">
        <title>Genome sequence of Streptococcus agalactiae, a pathogen causing invasive neonatal disease.</title>
        <authorList>
            <person name="Glaser P."/>
            <person name="Rusniok C."/>
            <person name="Buchrieser C."/>
            <person name="Chevalier F."/>
            <person name="Frangeul L."/>
            <person name="Msadek T."/>
            <person name="Zouine M."/>
            <person name="Couve E."/>
            <person name="Lalioui L."/>
            <person name="Poyart C."/>
            <person name="Trieu-Cuot P."/>
            <person name="Kunst F."/>
        </authorList>
    </citation>
    <scope>NUCLEOTIDE SEQUENCE [LARGE SCALE GENOMIC DNA]</scope>
    <source>
        <strain evidence="4">NEM316</strain>
    </source>
</reference>
<keyword evidence="1" id="KW-0489">Methyltransferase</keyword>
<gene>
    <name evidence="4" type="ordered locus">gbs0499</name>
</gene>
<protein>
    <submittedName>
        <fullName evidence="4">Uncharacterized protein</fullName>
    </submittedName>
</protein>
<dbReference type="KEGG" id="san:gbs0499"/>
<dbReference type="SUPFAM" id="SSF53335">
    <property type="entry name" value="S-adenosyl-L-methionine-dependent methyltransferases"/>
    <property type="match status" value="1"/>
</dbReference>
<dbReference type="InterPro" id="IPR029063">
    <property type="entry name" value="SAM-dependent_MTases_sf"/>
</dbReference>
<dbReference type="NCBIfam" id="TIGR00095">
    <property type="entry name" value="16S rRNA (guanine(966)-N(2))-methyltransferase RsmD"/>
    <property type="match status" value="1"/>
</dbReference>
<dbReference type="HOGENOM" id="CLU_075826_0_0_9"/>
<keyword evidence="3" id="KW-0812">Transmembrane</keyword>
<evidence type="ECO:0000313" key="4">
    <source>
        <dbReference type="EMBL" id="CAD46143.1"/>
    </source>
</evidence>
<dbReference type="AlphaFoldDB" id="Q8E6R3"/>
<organism evidence="4">
    <name type="scientific">Streptococcus agalactiae serotype III (strain NEM316)</name>
    <dbReference type="NCBI Taxonomy" id="211110"/>
    <lineage>
        <taxon>Bacteria</taxon>
        <taxon>Bacillati</taxon>
        <taxon>Bacillota</taxon>
        <taxon>Bacilli</taxon>
        <taxon>Lactobacillales</taxon>
        <taxon>Streptococcaceae</taxon>
        <taxon>Streptococcus</taxon>
    </lineage>
</organism>
<dbReference type="Pfam" id="PF03602">
    <property type="entry name" value="Cons_hypoth95"/>
    <property type="match status" value="1"/>
</dbReference>
<sequence length="250" mass="27906">MVSALLKFDFSVVRHNMAIKLNNNFLIIMGTSFLLLLAYHIKKEGKEVLSSLFVISNFFDNSTLFFVIIVVMRVVAGTFGGRPLKTLDGKTTRPTTDKVKGAIFNMIGPFFEGGRVLDLFSGSGSLAIEAISRGMDQAVLVEKDRRAQVVIQENIAMTKSPEQFQLLKMEANRALEQLTGQFDLVLLDPPYAKEEIVKQIQIMDSKGLLGDDIMIVCETDKSVDLPEEIASFGIWKQKIYGISKVTVYVR</sequence>
<proteinExistence type="predicted"/>
<dbReference type="InterPro" id="IPR002052">
    <property type="entry name" value="DNA_methylase_N6_adenine_CS"/>
</dbReference>
<feature type="transmembrane region" description="Helical" evidence="3">
    <location>
        <begin position="21"/>
        <end position="41"/>
    </location>
</feature>
<keyword evidence="2" id="KW-0808">Transferase</keyword>
<dbReference type="eggNOG" id="COG0742">
    <property type="taxonomic scope" value="Bacteria"/>
</dbReference>
<dbReference type="PANTHER" id="PTHR43542:SF1">
    <property type="entry name" value="METHYLTRANSFERASE"/>
    <property type="match status" value="1"/>
</dbReference>
<dbReference type="EMBL" id="AL766845">
    <property type="protein sequence ID" value="CAD46143.1"/>
    <property type="molecule type" value="Genomic_DNA"/>
</dbReference>
<feature type="transmembrane region" description="Helical" evidence="3">
    <location>
        <begin position="61"/>
        <end position="80"/>
    </location>
</feature>
<dbReference type="GO" id="GO:0031167">
    <property type="term" value="P:rRNA methylation"/>
    <property type="evidence" value="ECO:0007669"/>
    <property type="project" value="InterPro"/>
</dbReference>
<dbReference type="Proteomes" id="UP000000823">
    <property type="component" value="Chromosome"/>
</dbReference>
<dbReference type="PANTHER" id="PTHR43542">
    <property type="entry name" value="METHYLTRANSFERASE"/>
    <property type="match status" value="1"/>
</dbReference>
<evidence type="ECO:0000256" key="1">
    <source>
        <dbReference type="ARBA" id="ARBA00022603"/>
    </source>
</evidence>
<keyword evidence="3" id="KW-1133">Transmembrane helix</keyword>
<name>Q8E6R3_STRA3</name>
<accession>Q8E6R3</accession>
<evidence type="ECO:0000256" key="3">
    <source>
        <dbReference type="SAM" id="Phobius"/>
    </source>
</evidence>
<dbReference type="GO" id="GO:0008168">
    <property type="term" value="F:methyltransferase activity"/>
    <property type="evidence" value="ECO:0007669"/>
    <property type="project" value="UniProtKB-KW"/>
</dbReference>
<keyword evidence="3" id="KW-0472">Membrane</keyword>
<dbReference type="Gene3D" id="3.40.50.150">
    <property type="entry name" value="Vaccinia Virus protein VP39"/>
    <property type="match status" value="1"/>
</dbReference>
<dbReference type="GO" id="GO:0003676">
    <property type="term" value="F:nucleic acid binding"/>
    <property type="evidence" value="ECO:0007669"/>
    <property type="project" value="InterPro"/>
</dbReference>
<dbReference type="InterPro" id="IPR004398">
    <property type="entry name" value="RNA_MeTrfase_RsmD"/>
</dbReference>